<evidence type="ECO:0000256" key="6">
    <source>
        <dbReference type="ARBA" id="ARBA00023043"/>
    </source>
</evidence>
<organism evidence="13">
    <name type="scientific">Rodentolepis nana</name>
    <name type="common">Dwarf tapeworm</name>
    <name type="synonym">Hymenolepis nana</name>
    <dbReference type="NCBI Taxonomy" id="102285"/>
    <lineage>
        <taxon>Eukaryota</taxon>
        <taxon>Metazoa</taxon>
        <taxon>Spiralia</taxon>
        <taxon>Lophotrochozoa</taxon>
        <taxon>Platyhelminthes</taxon>
        <taxon>Cestoda</taxon>
        <taxon>Eucestoda</taxon>
        <taxon>Cyclophyllidea</taxon>
        <taxon>Hymenolepididae</taxon>
        <taxon>Rodentolepis</taxon>
    </lineage>
</organism>
<dbReference type="Pfam" id="PF17809">
    <property type="entry name" value="UPA_2"/>
    <property type="match status" value="1"/>
</dbReference>
<evidence type="ECO:0000259" key="10">
    <source>
        <dbReference type="PROSITE" id="PS51145"/>
    </source>
</evidence>
<proteinExistence type="predicted"/>
<dbReference type="SMART" id="SM00005">
    <property type="entry name" value="DEATH"/>
    <property type="match status" value="1"/>
</dbReference>
<evidence type="ECO:0000256" key="1">
    <source>
        <dbReference type="ARBA" id="ARBA00004370"/>
    </source>
</evidence>
<name>A0A158QJ70_RODNA</name>
<gene>
    <name evidence="11" type="ORF">HNAJ_LOCUS11061</name>
</gene>
<dbReference type="PROSITE" id="PS51145">
    <property type="entry name" value="ZU5"/>
    <property type="match status" value="1"/>
</dbReference>
<dbReference type="Pfam" id="PF00531">
    <property type="entry name" value="Death"/>
    <property type="match status" value="1"/>
</dbReference>
<dbReference type="InterPro" id="IPR000906">
    <property type="entry name" value="ZU5_dom"/>
</dbReference>
<dbReference type="InterPro" id="IPR000488">
    <property type="entry name" value="Death_dom"/>
</dbReference>
<dbReference type="PANTHER" id="PTHR24123">
    <property type="entry name" value="ANKYRIN REPEAT-CONTAINING"/>
    <property type="match status" value="1"/>
</dbReference>
<dbReference type="OrthoDB" id="20872at2759"/>
<dbReference type="PANTHER" id="PTHR24123:SF141">
    <property type="entry name" value="ANKYRIN 2, ISOFORM U"/>
    <property type="match status" value="1"/>
</dbReference>
<dbReference type="Gene3D" id="2.60.40.2660">
    <property type="match status" value="1"/>
</dbReference>
<evidence type="ECO:0000313" key="11">
    <source>
        <dbReference type="EMBL" id="VDO09450.1"/>
    </source>
</evidence>
<dbReference type="InterPro" id="IPR040745">
    <property type="entry name" value="Ankyrin_UPA"/>
</dbReference>
<feature type="region of interest" description="Disordered" evidence="8">
    <location>
        <begin position="723"/>
        <end position="750"/>
    </location>
</feature>
<evidence type="ECO:0000256" key="2">
    <source>
        <dbReference type="ARBA" id="ARBA00004496"/>
    </source>
</evidence>
<keyword evidence="6" id="KW-0040">ANK repeat</keyword>
<evidence type="ECO:0000259" key="9">
    <source>
        <dbReference type="PROSITE" id="PS50017"/>
    </source>
</evidence>
<dbReference type="Gene3D" id="2.60.220.30">
    <property type="match status" value="1"/>
</dbReference>
<dbReference type="InterPro" id="IPR011029">
    <property type="entry name" value="DEATH-like_dom_sf"/>
</dbReference>
<dbReference type="GO" id="GO:0005737">
    <property type="term" value="C:cytoplasm"/>
    <property type="evidence" value="ECO:0007669"/>
    <property type="project" value="UniProtKB-SubCell"/>
</dbReference>
<dbReference type="STRING" id="102285.A0A158QJ70"/>
<evidence type="ECO:0000256" key="4">
    <source>
        <dbReference type="ARBA" id="ARBA00022553"/>
    </source>
</evidence>
<dbReference type="GO" id="GO:0016020">
    <property type="term" value="C:membrane"/>
    <property type="evidence" value="ECO:0007669"/>
    <property type="project" value="UniProtKB-SubCell"/>
</dbReference>
<accession>A0A158QJ70</accession>
<sequence>MGETSKVLAGPGDHLDAEWEMETEPTLSAAKKPHSGGPLALILANVFFPPSFLVSFLVDARGGLLESKRYPGLRFIIPPNASIGPLRIICRLLRYPSYAVQPPFNDGEGLACRLIEVGPVGVHFNSPILIEVPYCASVRNNQREIIVLRSENGEIWKEHPVDPTDQAVQDSLGPYFCRLHHLSPMKALWLIDCPNLSEVSEMATRVYREAIAVPYLGRFVVYGRRHHPEESHVRCVCLTDDTEQKTLECQEGFEVIARSGGGGSGDVVDDSGLVEFLHNRSIWVETAGNLVPVAGITSPTSLPLEENGAPSAADQPRFTAVRAFEENRLNTILRIKDINSPPTGQLAFMPQRRQPGGGTVNPLCVLDVTLPRMAPSMIQESNENRLKDSVANFFNAIPQENDCGSIGHRYAKCRLIDSIARSELDLKKVAENLGRDWSRVAPFLGLSVEDISSIRESGAGSDYKMALTCLTLWQERNGSTATGTALAQALKSADQDNVIRQSMQNVSLVQQDPELSYALRSLETPDVALTTTSTAVKEDPIEESMALKPAATEPVAVPMDHEVVEETISPIEISHQPLPTFESATDAETEENKEALEALIEQLEAGNANDLPPLSDVLPTDVAVEEEELVPVVAHRGIELESAVPAFILEELEREGTGTNTSSPSHRIEPLDVDDIATAGDGIFSMTYNLEESRPRPVSMVKEQRLEKSAVSTSDVDIMIASTQQQQQQQQKEMEKSDRNSPIFCPKQQRNSSTVAMENLIIPEVYNRRSISVHSKPEDGERSANSSIVDDECIIHPVVQPLCGWNEATWGKPQSPRHSPKEQRSMLLEAKNNDVVDESIIIPTSYPLCGWNEATWGKPQSPRHSPRQSVVTENFDDNDFVITPVAYPMCGVNEATWGRPQSPRQSTLETDAPEIASRAVERLREREKTGDKPKELHK</sequence>
<feature type="domain" description="Death" evidence="9">
    <location>
        <begin position="422"/>
        <end position="506"/>
    </location>
</feature>
<evidence type="ECO:0000313" key="13">
    <source>
        <dbReference type="WBParaSite" id="HNAJ_0001107101-mRNA-1"/>
    </source>
</evidence>
<dbReference type="PROSITE" id="PS50017">
    <property type="entry name" value="DEATH_DOMAIN"/>
    <property type="match status" value="1"/>
</dbReference>
<evidence type="ECO:0000256" key="3">
    <source>
        <dbReference type="ARBA" id="ARBA00022490"/>
    </source>
</evidence>
<dbReference type="EMBL" id="UZAE01013355">
    <property type="protein sequence ID" value="VDO09450.1"/>
    <property type="molecule type" value="Genomic_DNA"/>
</dbReference>
<keyword evidence="4" id="KW-0597">Phosphoprotein</keyword>
<dbReference type="SMART" id="SM00218">
    <property type="entry name" value="ZU5"/>
    <property type="match status" value="1"/>
</dbReference>
<evidence type="ECO:0000256" key="8">
    <source>
        <dbReference type="SAM" id="MobiDB-lite"/>
    </source>
</evidence>
<dbReference type="SUPFAM" id="SSF47986">
    <property type="entry name" value="DEATH domain"/>
    <property type="match status" value="1"/>
</dbReference>
<evidence type="ECO:0000256" key="7">
    <source>
        <dbReference type="ARBA" id="ARBA00023136"/>
    </source>
</evidence>
<keyword evidence="3" id="KW-0963">Cytoplasm</keyword>
<dbReference type="WBParaSite" id="HNAJ_0001107101-mRNA-1">
    <property type="protein sequence ID" value="HNAJ_0001107101-mRNA-1"/>
    <property type="gene ID" value="HNAJ_0001107101"/>
</dbReference>
<evidence type="ECO:0000313" key="12">
    <source>
        <dbReference type="Proteomes" id="UP000278807"/>
    </source>
</evidence>
<reference evidence="11 12" key="2">
    <citation type="submission" date="2018-11" db="EMBL/GenBank/DDBJ databases">
        <authorList>
            <consortium name="Pathogen Informatics"/>
        </authorList>
    </citation>
    <scope>NUCLEOTIDE SEQUENCE [LARGE SCALE GENOMIC DNA]</scope>
</reference>
<reference evidence="13" key="1">
    <citation type="submission" date="2016-04" db="UniProtKB">
        <authorList>
            <consortium name="WormBaseParasite"/>
        </authorList>
    </citation>
    <scope>IDENTIFICATION</scope>
</reference>
<keyword evidence="12" id="KW-1185">Reference proteome</keyword>
<dbReference type="Pfam" id="PF00791">
    <property type="entry name" value="ZU5"/>
    <property type="match status" value="1"/>
</dbReference>
<dbReference type="AlphaFoldDB" id="A0A158QJ70"/>
<comment type="subcellular location">
    <subcellularLocation>
        <location evidence="2">Cytoplasm</location>
    </subcellularLocation>
    <subcellularLocation>
        <location evidence="1">Membrane</location>
    </subcellularLocation>
</comment>
<keyword evidence="7" id="KW-0472">Membrane</keyword>
<dbReference type="Proteomes" id="UP000278807">
    <property type="component" value="Unassembled WGS sequence"/>
</dbReference>
<evidence type="ECO:0000256" key="5">
    <source>
        <dbReference type="ARBA" id="ARBA00022737"/>
    </source>
</evidence>
<dbReference type="GO" id="GO:0007165">
    <property type="term" value="P:signal transduction"/>
    <property type="evidence" value="ECO:0007669"/>
    <property type="project" value="InterPro"/>
</dbReference>
<dbReference type="Gene3D" id="1.10.533.10">
    <property type="entry name" value="Death Domain, Fas"/>
    <property type="match status" value="1"/>
</dbReference>
<dbReference type="InterPro" id="IPR051165">
    <property type="entry name" value="Multifunctional_ANK_Repeat"/>
</dbReference>
<feature type="region of interest" description="Disordered" evidence="8">
    <location>
        <begin position="896"/>
        <end position="915"/>
    </location>
</feature>
<dbReference type="FunFam" id="2.60.220.30:FF:000009">
    <property type="entry name" value="Ankyrin 2, isoform G"/>
    <property type="match status" value="1"/>
</dbReference>
<feature type="domain" description="ZU5" evidence="10">
    <location>
        <begin position="52"/>
        <end position="181"/>
    </location>
</feature>
<protein>
    <submittedName>
        <fullName evidence="13">Death domain-containing protein</fullName>
    </submittedName>
</protein>
<keyword evidence="5" id="KW-0677">Repeat</keyword>